<feature type="transmembrane region" description="Helical" evidence="1">
    <location>
        <begin position="191"/>
        <end position="211"/>
    </location>
</feature>
<organism evidence="2 3">
    <name type="scientific">Mucilaginibacter corticis</name>
    <dbReference type="NCBI Taxonomy" id="2597670"/>
    <lineage>
        <taxon>Bacteria</taxon>
        <taxon>Pseudomonadati</taxon>
        <taxon>Bacteroidota</taxon>
        <taxon>Sphingobacteriia</taxon>
        <taxon>Sphingobacteriales</taxon>
        <taxon>Sphingobacteriaceae</taxon>
        <taxon>Mucilaginibacter</taxon>
    </lineage>
</organism>
<feature type="transmembrane region" description="Helical" evidence="1">
    <location>
        <begin position="539"/>
        <end position="557"/>
    </location>
</feature>
<feature type="transmembrane region" description="Helical" evidence="1">
    <location>
        <begin position="377"/>
        <end position="397"/>
    </location>
</feature>
<protein>
    <submittedName>
        <fullName evidence="2">YfhO family protein</fullName>
    </submittedName>
</protein>
<feature type="transmembrane region" description="Helical" evidence="1">
    <location>
        <begin position="119"/>
        <end position="142"/>
    </location>
</feature>
<feature type="transmembrane region" description="Helical" evidence="1">
    <location>
        <begin position="417"/>
        <end position="437"/>
    </location>
</feature>
<sequence>MMDWLKRNGIHFAVAGIFLVLCFFYFSPAFQGKVLGQGDTLGAQSTTKEIMDYRARDTTILWTNQIFGGMPAYQLWAPYKANIATHIVTAISYWLPSPVGLVLVLLLGTYFLFSVLRLSPWLAAAGAVAFTFTSYNMILLAAGHSEQAFAIAFFAPILASILLTLRGRYLLGSSLMALFLAIEIKGNHLQMTYYLMMAILILIGIELYHAIKNKTVAQFVKSLCYLAAASLLAFAVNASILWSTYEYGKDSYRGKSNLTNNSKEPRDGLDRDYIYQYSQGVAECFTFLVPNASGGASGPQLFDENSEMVKVFTDKGQPAEQALNIIQQITTRPGMEGLSLYWGDKRPDTSGPNYFGAGICLLFVLGLLIVNDRLKWWLLGTVVLTMLLSFGGNWPYLSDLFLKYFPLYNKFRTVDSILAVTSLCVPVLAFLAIREVIATADKKILVKKLLLSLYITGGLLLILIVLPELFLSFRPSDQVSSVANLTQALRGDGATANALANAVVKDRVNLERADATRSLVFVLFTFGVVWLFIKQKLNLATFSVVLLALILVDLWQVDKRYLKDTNFTDKQETSVPQRPVDTEIAKDPDPDFRVFDATASMKQDVQNPFFHKTLGGYSAARMKRYDELMDNQFNGRANPAVLNMLNTKYIIAPDSGKQGETLYPNPAACGNVWFVKRIKYVANADEEMQALTHFEPKDEAIADKQYQTIIGNEQIAPDSSATIKLAAYNPDHMVYRSSSKTAGIAVFSEIYYNKGWKLLIDGTESPYFRADYLLRAAPIPAGQHKIEFIFHPRSYYVGEEISTAGSILLVLLLGGALFGNKIRKYIPDNEVKS</sequence>
<keyword evidence="1" id="KW-0812">Transmembrane</keyword>
<keyword evidence="1" id="KW-0472">Membrane</keyword>
<dbReference type="PANTHER" id="PTHR38454">
    <property type="entry name" value="INTEGRAL MEMBRANE PROTEIN-RELATED"/>
    <property type="match status" value="1"/>
</dbReference>
<dbReference type="Pfam" id="PF09586">
    <property type="entry name" value="YfhO"/>
    <property type="match status" value="1"/>
</dbReference>
<dbReference type="Proteomes" id="UP000318733">
    <property type="component" value="Unassembled WGS sequence"/>
</dbReference>
<reference evidence="2 3" key="1">
    <citation type="submission" date="2019-07" db="EMBL/GenBank/DDBJ databases">
        <authorList>
            <person name="Huq M.A."/>
        </authorList>
    </citation>
    <scope>NUCLEOTIDE SEQUENCE [LARGE SCALE GENOMIC DNA]</scope>
    <source>
        <strain evidence="2 3">MAH-19</strain>
    </source>
</reference>
<dbReference type="InterPro" id="IPR018580">
    <property type="entry name" value="Uncharacterised_YfhO"/>
</dbReference>
<feature type="transmembrane region" description="Helical" evidence="1">
    <location>
        <begin position="449"/>
        <end position="471"/>
    </location>
</feature>
<keyword evidence="3" id="KW-1185">Reference proteome</keyword>
<dbReference type="EMBL" id="VLPK01000001">
    <property type="protein sequence ID" value="TSJ44114.1"/>
    <property type="molecule type" value="Genomic_DNA"/>
</dbReference>
<dbReference type="PANTHER" id="PTHR38454:SF1">
    <property type="entry name" value="INTEGRAL MEMBRANE PROTEIN"/>
    <property type="match status" value="1"/>
</dbReference>
<feature type="transmembrane region" description="Helical" evidence="1">
    <location>
        <begin position="354"/>
        <end position="370"/>
    </location>
</feature>
<dbReference type="RefSeq" id="WP_144247678.1">
    <property type="nucleotide sequence ID" value="NZ_VLPK01000001.1"/>
</dbReference>
<dbReference type="OrthoDB" id="9772884at2"/>
<keyword evidence="1" id="KW-1133">Transmembrane helix</keyword>
<feature type="transmembrane region" description="Helical" evidence="1">
    <location>
        <begin position="149"/>
        <end position="171"/>
    </location>
</feature>
<evidence type="ECO:0000256" key="1">
    <source>
        <dbReference type="SAM" id="Phobius"/>
    </source>
</evidence>
<feature type="transmembrane region" description="Helical" evidence="1">
    <location>
        <begin position="515"/>
        <end position="532"/>
    </location>
</feature>
<proteinExistence type="predicted"/>
<dbReference type="AlphaFoldDB" id="A0A556MW03"/>
<feature type="transmembrane region" description="Helical" evidence="1">
    <location>
        <begin position="91"/>
        <end position="113"/>
    </location>
</feature>
<feature type="transmembrane region" description="Helical" evidence="1">
    <location>
        <begin position="801"/>
        <end position="819"/>
    </location>
</feature>
<evidence type="ECO:0000313" key="3">
    <source>
        <dbReference type="Proteomes" id="UP000318733"/>
    </source>
</evidence>
<feature type="transmembrane region" description="Helical" evidence="1">
    <location>
        <begin position="223"/>
        <end position="245"/>
    </location>
</feature>
<comment type="caution">
    <text evidence="2">The sequence shown here is derived from an EMBL/GenBank/DDBJ whole genome shotgun (WGS) entry which is preliminary data.</text>
</comment>
<accession>A0A556MW03</accession>
<name>A0A556MW03_9SPHI</name>
<evidence type="ECO:0000313" key="2">
    <source>
        <dbReference type="EMBL" id="TSJ44114.1"/>
    </source>
</evidence>
<gene>
    <name evidence="2" type="ORF">FO440_08045</name>
</gene>